<evidence type="ECO:0000313" key="4">
    <source>
        <dbReference type="Proteomes" id="UP001642720"/>
    </source>
</evidence>
<gene>
    <name evidence="3" type="ORF">CCMA1212_005788</name>
</gene>
<feature type="region of interest" description="Disordered" evidence="1">
    <location>
        <begin position="292"/>
        <end position="364"/>
    </location>
</feature>
<feature type="compositionally biased region" description="Acidic residues" evidence="1">
    <location>
        <begin position="825"/>
        <end position="834"/>
    </location>
</feature>
<sequence length="906" mass="96929">MAPLVVRSSILVVVRSLKACPILSLTAAVPKYLYCLFALDRPQRSRPVFCLSCLVIVKRAEAAPGRVLVLAQAGGQSSPPGPTPKHARPLARNSERTTSSASGSASQCEVRTSVAACQRPARPLTASTDERRTRPSSGGPSPYCTALYQFSVLPTSPLAARSQKNTSRNSQASLAQRHSQTAPGRLHQHAHSSAPPSASLAPIQCLDLVCAVAIAARRITSSPNFVLVAHRRTSFVRPFASHPVASHRWLWRSRTAAVAGMSMFRFWSSDSRGSDKTIHGSSALAFKQPSSKSSVACDPASQAVAMDDGPRKRLHRDVETDDDDDDAMNCSAPAKRPRTGSEALATESSSPKPQNIPRSTAAESSAADKARDLIQAEFCQEILLKHQELRLINQELAKCQIALEQLRRCHLIPYPVNCPTPQQMLDVSDGKGPAVVAKAGDAVPRWAPPFGVVDGPYSRHYAKWLIPDPAFDGIQPELPPVSARGSVSEGRTTRNSNGEVGIGIVKGRRGNGSQKFESLSSGYPPPKDKAGPCVLTRADGQTVKLVCLDCHRDNFSSTQGFINHCRIAHKRDFKSHEEAAIHCGQPYEAPEGGNIPKDNKATAPAASSAASIGATTTSPFVHAFARPDMAEQEVYKSLRMRISDSLTLYSQGKLSVVQFPRNINAVSYPGKASASASAPDFGPSADAPHLSRLLKARNFRGNFHDVVVDAKAKTSLEYVAGEESEVDGSVSPTQDAPPARASVVMRMPARTAKTPVSAGSSARPTSSKGRAAHMVLASPSDSDMAVMANRHRSDAVLSDEDVDMEDAEMSPNTLVSNNAPSLVSDDGEYDDSDEGSSVSGASDQLEAESVSDVAEITLDYETDPRALRRESSGMAGPVRLRKEAAKQVTFLGPVKSSAQERRHRKS</sequence>
<feature type="compositionally biased region" description="Polar residues" evidence="1">
    <location>
        <begin position="757"/>
        <end position="768"/>
    </location>
</feature>
<organism evidence="3 4">
    <name type="scientific">Trichoderma ghanense</name>
    <dbReference type="NCBI Taxonomy" id="65468"/>
    <lineage>
        <taxon>Eukaryota</taxon>
        <taxon>Fungi</taxon>
        <taxon>Dikarya</taxon>
        <taxon>Ascomycota</taxon>
        <taxon>Pezizomycotina</taxon>
        <taxon>Sordariomycetes</taxon>
        <taxon>Hypocreomycetidae</taxon>
        <taxon>Hypocreales</taxon>
        <taxon>Hypocreaceae</taxon>
        <taxon>Trichoderma</taxon>
    </lineage>
</organism>
<reference evidence="3 4" key="1">
    <citation type="submission" date="2018-01" db="EMBL/GenBank/DDBJ databases">
        <title>Genome characterization of the sugarcane-associated fungus Trichoderma ghanense CCMA-1212 and their application in lignocelulose bioconversion.</title>
        <authorList>
            <person name="Steindorff A.S."/>
            <person name="Mendes T.D."/>
            <person name="Vilela E.S.D."/>
            <person name="Rodrigues D.S."/>
            <person name="Formighieri E.F."/>
            <person name="Melo I.S."/>
            <person name="Favaro L.C.L."/>
        </authorList>
    </citation>
    <scope>NUCLEOTIDE SEQUENCE [LARGE SCALE GENOMIC DNA]</scope>
    <source>
        <strain evidence="3 4">CCMA-1212</strain>
    </source>
</reference>
<dbReference type="Proteomes" id="UP001642720">
    <property type="component" value="Unassembled WGS sequence"/>
</dbReference>
<feature type="compositionally biased region" description="Polar residues" evidence="1">
    <location>
        <begin position="489"/>
        <end position="498"/>
    </location>
</feature>
<feature type="region of interest" description="Disordered" evidence="1">
    <location>
        <begin position="793"/>
        <end position="879"/>
    </location>
</feature>
<feature type="region of interest" description="Disordered" evidence="1">
    <location>
        <begin position="479"/>
        <end position="524"/>
    </location>
</feature>
<evidence type="ECO:0000256" key="1">
    <source>
        <dbReference type="SAM" id="MobiDB-lite"/>
    </source>
</evidence>
<dbReference type="RefSeq" id="XP_073558582.1">
    <property type="nucleotide sequence ID" value="XM_073703033.1"/>
</dbReference>
<dbReference type="EMBL" id="PPTA01000007">
    <property type="protein sequence ID" value="TFB02381.1"/>
    <property type="molecule type" value="Genomic_DNA"/>
</dbReference>
<keyword evidence="4" id="KW-1185">Reference proteome</keyword>
<dbReference type="InterPro" id="IPR058706">
    <property type="entry name" value="zf-C2H2_AHC1-like"/>
</dbReference>
<comment type="caution">
    <text evidence="3">The sequence shown here is derived from an EMBL/GenBank/DDBJ whole genome shotgun (WGS) entry which is preliminary data.</text>
</comment>
<dbReference type="GeneID" id="300577483"/>
<feature type="region of interest" description="Disordered" evidence="1">
    <location>
        <begin position="73"/>
        <end position="142"/>
    </location>
</feature>
<feature type="compositionally biased region" description="Polar residues" evidence="1">
    <location>
        <begin position="346"/>
        <end position="363"/>
    </location>
</feature>
<protein>
    <recommendedName>
        <fullName evidence="2">AHC1-like C2H2 zinc-finger domain-containing protein</fullName>
    </recommendedName>
</protein>
<feature type="compositionally biased region" description="Basic and acidic residues" evidence="1">
    <location>
        <begin position="862"/>
        <end position="871"/>
    </location>
</feature>
<feature type="compositionally biased region" description="Acidic residues" evidence="1">
    <location>
        <begin position="797"/>
        <end position="808"/>
    </location>
</feature>
<evidence type="ECO:0000259" key="2">
    <source>
        <dbReference type="Pfam" id="PF25909"/>
    </source>
</evidence>
<evidence type="ECO:0000313" key="3">
    <source>
        <dbReference type="EMBL" id="TFB02381.1"/>
    </source>
</evidence>
<accession>A0ABY2H3P0</accession>
<feature type="compositionally biased region" description="Polar residues" evidence="1">
    <location>
        <begin position="511"/>
        <end position="521"/>
    </location>
</feature>
<feature type="compositionally biased region" description="Polar residues" evidence="1">
    <location>
        <begin position="96"/>
        <end position="110"/>
    </location>
</feature>
<proteinExistence type="predicted"/>
<feature type="compositionally biased region" description="Polar residues" evidence="1">
    <location>
        <begin position="810"/>
        <end position="821"/>
    </location>
</feature>
<feature type="region of interest" description="Disordered" evidence="1">
    <location>
        <begin position="159"/>
        <end position="195"/>
    </location>
</feature>
<name>A0ABY2H3P0_9HYPO</name>
<feature type="region of interest" description="Disordered" evidence="1">
    <location>
        <begin position="750"/>
        <end position="771"/>
    </location>
</feature>
<feature type="compositionally biased region" description="Polar residues" evidence="1">
    <location>
        <begin position="162"/>
        <end position="182"/>
    </location>
</feature>
<feature type="domain" description="AHC1-like C2H2 zinc-finger" evidence="2">
    <location>
        <begin position="529"/>
        <end position="580"/>
    </location>
</feature>
<dbReference type="Pfam" id="PF25909">
    <property type="entry name" value="zf-C2H2_AHC1"/>
    <property type="match status" value="1"/>
</dbReference>